<organism evidence="1 2">
    <name type="scientific">Xylaria grammica</name>
    <dbReference type="NCBI Taxonomy" id="363999"/>
    <lineage>
        <taxon>Eukaryota</taxon>
        <taxon>Fungi</taxon>
        <taxon>Dikarya</taxon>
        <taxon>Ascomycota</taxon>
        <taxon>Pezizomycotina</taxon>
        <taxon>Sordariomycetes</taxon>
        <taxon>Xylariomycetidae</taxon>
        <taxon>Xylariales</taxon>
        <taxon>Xylariaceae</taxon>
        <taxon>Xylaria</taxon>
    </lineage>
</organism>
<dbReference type="AlphaFoldDB" id="A0A439CV89"/>
<protein>
    <submittedName>
        <fullName evidence="1">Uncharacterized protein</fullName>
    </submittedName>
</protein>
<gene>
    <name evidence="1" type="ORF">EKO27_g9015</name>
</gene>
<accession>A0A439CV89</accession>
<name>A0A439CV89_9PEZI</name>
<keyword evidence="2" id="KW-1185">Reference proteome</keyword>
<evidence type="ECO:0000313" key="2">
    <source>
        <dbReference type="Proteomes" id="UP000286045"/>
    </source>
</evidence>
<reference evidence="1 2" key="1">
    <citation type="submission" date="2018-12" db="EMBL/GenBank/DDBJ databases">
        <title>Draft genome sequence of Xylaria grammica IHI A82.</title>
        <authorList>
            <person name="Buettner E."/>
            <person name="Kellner H."/>
        </authorList>
    </citation>
    <scope>NUCLEOTIDE SEQUENCE [LARGE SCALE GENOMIC DNA]</scope>
    <source>
        <strain evidence="1 2">IHI A82</strain>
    </source>
</reference>
<proteinExistence type="predicted"/>
<evidence type="ECO:0000313" key="1">
    <source>
        <dbReference type="EMBL" id="RWA06089.1"/>
    </source>
</evidence>
<comment type="caution">
    <text evidence="1">The sequence shown here is derived from an EMBL/GenBank/DDBJ whole genome shotgun (WGS) entry which is preliminary data.</text>
</comment>
<sequence>MYNQFRVTDVALPFVWNSASFPRRGRWAIKLASAFTSLETLGFIPTKACVRGPVIDRTGRLKLVGFSVSPSPPSAEQITRYGDGFGVHPTEILRRDMQGAYQRLASCLHYIPSGTDLDEEASGSSASHDLTASRKTVLGGGYPIAAGLRPIADILQAA</sequence>
<dbReference type="Proteomes" id="UP000286045">
    <property type="component" value="Unassembled WGS sequence"/>
</dbReference>
<dbReference type="EMBL" id="RYZI01000369">
    <property type="protein sequence ID" value="RWA06089.1"/>
    <property type="molecule type" value="Genomic_DNA"/>
</dbReference>